<evidence type="ECO:0000313" key="3">
    <source>
        <dbReference type="EMBL" id="KAH7279119.1"/>
    </source>
</evidence>
<organism evidence="3 4">
    <name type="scientific">Ceratopteris richardii</name>
    <name type="common">Triangle waterfern</name>
    <dbReference type="NCBI Taxonomy" id="49495"/>
    <lineage>
        <taxon>Eukaryota</taxon>
        <taxon>Viridiplantae</taxon>
        <taxon>Streptophyta</taxon>
        <taxon>Embryophyta</taxon>
        <taxon>Tracheophyta</taxon>
        <taxon>Polypodiopsida</taxon>
        <taxon>Polypodiidae</taxon>
        <taxon>Polypodiales</taxon>
        <taxon>Pteridineae</taxon>
        <taxon>Pteridaceae</taxon>
        <taxon>Parkerioideae</taxon>
        <taxon>Ceratopteris</taxon>
    </lineage>
</organism>
<sequence length="764" mass="86596">MATCRGSTSRNSIFDSFLQTWKEWQLTILMVVTMTLQLVLVVTGSFRKHTSNPLLHWTVWIAFIALDALAAYAIGLMLGEGCDTVFVLWAPILLFHLGASDSVSAYSPADNELWHRHGFKMSLEVLGAIYILSRAGDSCKFLGSSILLLLVGGFKYIERVLALRSGSVDQVVMSTRPIYKFMAMDHHHHFHRQEVLQSGSASAHYAEAAMLIVSGELNWYRGHQKDGVDDPFRDVVTYSDVVKCRDLKKAARYINEVCLAHALFKIYRRRLTNLRIHHKDDDYEKVRKIFFPSGQLSPLRIISVIDMELSFIYDGVFTKSSTGRYYHGFGLAIRCLSILLLFISAMDLLGLDVSRIECEGAGSVHLAGQVTILLVTLALMVECWQMFKIVRSNWTRVWLACTYIRLQRKVATSLDDHYKNSWYRWSARMVYGGFRYVGNPSKRHWEERIGQRSIVLDSMISVCWHYGRRLEVETVMRVIEAQAVVRNIVDVDASNVHYYLIERMARMFADVTSQNLAQRRDGIARSVRFPLMGSGDQPHNIELSPQFSPAHDSGLEQAILMWHVATSVCEMDLILNSSSPNAGEDSESRRRREEAKTITIALSRYCLHLLISWPKLTPGDPDLCHPLYAQLRSQLTKIFVRHPLNMESALLKDYHLAEVPGAATQRDMEAGAGASTQLNQATATLEAGIRLGRSILRHWATEEERWGKLAEVWVDILLYMAIAENAHPHTEQLAKGGELLTHIWVLLGHLGIGQRSWICHPPSS</sequence>
<keyword evidence="1" id="KW-1133">Transmembrane helix</keyword>
<gene>
    <name evidence="3" type="ORF">KP509_37G006000</name>
</gene>
<evidence type="ECO:0000256" key="1">
    <source>
        <dbReference type="SAM" id="Phobius"/>
    </source>
</evidence>
<feature type="transmembrane region" description="Helical" evidence="1">
    <location>
        <begin position="54"/>
        <end position="74"/>
    </location>
</feature>
<accession>A0A8T2Q5Y2</accession>
<dbReference type="OMA" id="IYSHFQK"/>
<dbReference type="EMBL" id="CM035442">
    <property type="protein sequence ID" value="KAH7279119.1"/>
    <property type="molecule type" value="Genomic_DNA"/>
</dbReference>
<protein>
    <recommendedName>
        <fullName evidence="2">DUF4220 domain-containing protein</fullName>
    </recommendedName>
</protein>
<keyword evidence="4" id="KW-1185">Reference proteome</keyword>
<proteinExistence type="predicted"/>
<dbReference type="InterPro" id="IPR025315">
    <property type="entry name" value="DUF4220"/>
</dbReference>
<dbReference type="PANTHER" id="PTHR31325">
    <property type="entry name" value="OS01G0798800 PROTEIN-RELATED"/>
    <property type="match status" value="1"/>
</dbReference>
<name>A0A8T2Q5Y2_CERRI</name>
<feature type="transmembrane region" description="Helical" evidence="1">
    <location>
        <begin position="24"/>
        <end position="42"/>
    </location>
</feature>
<reference evidence="3" key="1">
    <citation type="submission" date="2021-08" db="EMBL/GenBank/DDBJ databases">
        <title>WGS assembly of Ceratopteris richardii.</title>
        <authorList>
            <person name="Marchant D.B."/>
            <person name="Chen G."/>
            <person name="Jenkins J."/>
            <person name="Shu S."/>
            <person name="Leebens-Mack J."/>
            <person name="Grimwood J."/>
            <person name="Schmutz J."/>
            <person name="Soltis P."/>
            <person name="Soltis D."/>
            <person name="Chen Z.-H."/>
        </authorList>
    </citation>
    <scope>NUCLEOTIDE SEQUENCE</scope>
    <source>
        <strain evidence="3">Whitten #5841</strain>
        <tissue evidence="3">Leaf</tissue>
    </source>
</reference>
<keyword evidence="1" id="KW-0812">Transmembrane</keyword>
<evidence type="ECO:0000259" key="2">
    <source>
        <dbReference type="Pfam" id="PF13968"/>
    </source>
</evidence>
<dbReference type="InterPro" id="IPR007658">
    <property type="entry name" value="DUF594"/>
</dbReference>
<keyword evidence="1" id="KW-0472">Membrane</keyword>
<comment type="caution">
    <text evidence="3">The sequence shown here is derived from an EMBL/GenBank/DDBJ whole genome shotgun (WGS) entry which is preliminary data.</text>
</comment>
<dbReference type="Pfam" id="PF13968">
    <property type="entry name" value="DUF4220"/>
    <property type="match status" value="1"/>
</dbReference>
<feature type="domain" description="DUF4220" evidence="2">
    <location>
        <begin position="60"/>
        <end position="455"/>
    </location>
</feature>
<dbReference type="Proteomes" id="UP000825935">
    <property type="component" value="Chromosome 37"/>
</dbReference>
<evidence type="ECO:0000313" key="4">
    <source>
        <dbReference type="Proteomes" id="UP000825935"/>
    </source>
</evidence>
<dbReference type="OrthoDB" id="1689146at2759"/>
<dbReference type="AlphaFoldDB" id="A0A8T2Q5Y2"/>
<dbReference type="Pfam" id="PF04578">
    <property type="entry name" value="DUF594"/>
    <property type="match status" value="1"/>
</dbReference>